<evidence type="ECO:0000313" key="4">
    <source>
        <dbReference type="Proteomes" id="UP000529795"/>
    </source>
</evidence>
<name>A0A840F4L9_9SPHN</name>
<comment type="caution">
    <text evidence="3">The sequence shown here is derived from an EMBL/GenBank/DDBJ whole genome shotgun (WGS) entry which is preliminary data.</text>
</comment>
<feature type="chain" id="PRO_5032985511" description="DUF218 domain-containing protein" evidence="1">
    <location>
        <begin position="20"/>
        <end position="377"/>
    </location>
</feature>
<feature type="signal peptide" evidence="1">
    <location>
        <begin position="1"/>
        <end position="19"/>
    </location>
</feature>
<evidence type="ECO:0000256" key="1">
    <source>
        <dbReference type="SAM" id="SignalP"/>
    </source>
</evidence>
<dbReference type="CDD" id="cd06259">
    <property type="entry name" value="YdcF-like"/>
    <property type="match status" value="1"/>
</dbReference>
<dbReference type="InterPro" id="IPR003848">
    <property type="entry name" value="DUF218"/>
</dbReference>
<dbReference type="RefSeq" id="WP_343051020.1">
    <property type="nucleotide sequence ID" value="NZ_JACIEV010000005.1"/>
</dbReference>
<evidence type="ECO:0000259" key="2">
    <source>
        <dbReference type="Pfam" id="PF02698"/>
    </source>
</evidence>
<gene>
    <name evidence="3" type="ORF">GGQ80_002163</name>
</gene>
<reference evidence="3 4" key="1">
    <citation type="submission" date="2020-08" db="EMBL/GenBank/DDBJ databases">
        <title>Genomic Encyclopedia of Type Strains, Phase IV (KMG-IV): sequencing the most valuable type-strain genomes for metagenomic binning, comparative biology and taxonomic classification.</title>
        <authorList>
            <person name="Goeker M."/>
        </authorList>
    </citation>
    <scope>NUCLEOTIDE SEQUENCE [LARGE SCALE GENOMIC DNA]</scope>
    <source>
        <strain evidence="3 4">YC6723</strain>
    </source>
</reference>
<evidence type="ECO:0000313" key="3">
    <source>
        <dbReference type="EMBL" id="MBB4154253.1"/>
    </source>
</evidence>
<dbReference type="Proteomes" id="UP000529795">
    <property type="component" value="Unassembled WGS sequence"/>
</dbReference>
<protein>
    <recommendedName>
        <fullName evidence="2">DUF218 domain-containing protein</fullName>
    </recommendedName>
</protein>
<keyword evidence="4" id="KW-1185">Reference proteome</keyword>
<organism evidence="3 4">
    <name type="scientific">Sphingomonas jinjuensis</name>
    <dbReference type="NCBI Taxonomy" id="535907"/>
    <lineage>
        <taxon>Bacteria</taxon>
        <taxon>Pseudomonadati</taxon>
        <taxon>Pseudomonadota</taxon>
        <taxon>Alphaproteobacteria</taxon>
        <taxon>Sphingomonadales</taxon>
        <taxon>Sphingomonadaceae</taxon>
        <taxon>Sphingomonas</taxon>
    </lineage>
</organism>
<accession>A0A840F4L9</accession>
<dbReference type="Pfam" id="PF02698">
    <property type="entry name" value="DUF218"/>
    <property type="match status" value="1"/>
</dbReference>
<dbReference type="PROSITE" id="PS51257">
    <property type="entry name" value="PROKAR_LIPOPROTEIN"/>
    <property type="match status" value="1"/>
</dbReference>
<proteinExistence type="predicted"/>
<dbReference type="AlphaFoldDB" id="A0A840F4L9"/>
<dbReference type="EMBL" id="JACIEV010000005">
    <property type="protein sequence ID" value="MBB4154253.1"/>
    <property type="molecule type" value="Genomic_DNA"/>
</dbReference>
<sequence length="377" mass="39756">MIRAAIAGILLASSGAAVAASCPPRLGPALFPTLAVDAGGWVRGTAVKRILASRKARMAACRGVAPCVVEAAHWRDADRAALAQARDVVAPSAAMRLAGDSGAAAVTREIDGLDRVLDVYAGAQAPLYPKIDGPDDAAGSPARAAKVARAVKMAASCVPSSGLRDESLGLALALLTVNDRTEAIAFEPLDARHHAGAVALAKRTDWSRFPYTALIVPGIGPEEPGVQLSTASDANARMAADRYRRGLAPLIVVTGGSVHPRRTRFVEAVEIRRALVDRYGVPAEAVVIEPYARHTTTNLRNVTRRLVSLGVPLDRDTLIVTNVDQSRYIEGAEFTARNLRELGYQPGAVGQRVSANDLVFRPSPLSLRIDPADPLDP</sequence>
<feature type="domain" description="DUF218" evidence="2">
    <location>
        <begin position="213"/>
        <end position="322"/>
    </location>
</feature>
<keyword evidence="1" id="KW-0732">Signal</keyword>